<protein>
    <recommendedName>
        <fullName evidence="3">AsmA-like C-terminal domain-containing protein</fullName>
    </recommendedName>
</protein>
<keyword evidence="2" id="KW-1185">Reference proteome</keyword>
<dbReference type="EMBL" id="JAENRR010000093">
    <property type="protein sequence ID" value="MBK3519807.1"/>
    <property type="molecule type" value="Genomic_DNA"/>
</dbReference>
<dbReference type="PROSITE" id="PS51257">
    <property type="entry name" value="PROKAR_LIPOPROTEIN"/>
    <property type="match status" value="1"/>
</dbReference>
<accession>A0ABS1HQ57</accession>
<name>A0ABS1HQ57_9BACT</name>
<evidence type="ECO:0000313" key="2">
    <source>
        <dbReference type="Proteomes" id="UP000605676"/>
    </source>
</evidence>
<sequence length="427" mass="48264">MNKKQILLILIVITACLFIGNWVYGNVLANKIQEQLEQQLELAIGDVDVEFEKVVINPLFSKVELIGLEIRTINGQELLLGSSQVKLAMPYSEAMRLLKTDDFEHIKSFNVQLFDLSLNVIGADDNLLVDDLSIQFRGHISKQDIEVLNTQFPDKKQAVKIKAKHLRFANTPWMDALGFTKEQIQRFNKVDNLFMDLEFDPKKNRIVLDDLHMHSPIVSYVSKGQMTYDGEGLDNFSIKQAASSLELKLNDKGLQWGNKESNGLYSLDNLYVKMDGVMNHKGAEPVIQSHTTKFLVENLTVEYAGEKKQQMEQQAALLGLKMDKLMLQRLALNSELKNNELYITDTEIKSSLLDAQLKAKINVNALQHELSQIEKGTLVISNLAPGLKNALSTFELMTMQSLPRKGNSIVLEMSGNITRPNIKGLRY</sequence>
<reference evidence="1 2" key="1">
    <citation type="submission" date="2021-01" db="EMBL/GenBank/DDBJ databases">
        <title>Carboxyliciviraga sp.nov., isolated from coastal sediments.</title>
        <authorList>
            <person name="Lu D."/>
            <person name="Zhang T."/>
        </authorList>
    </citation>
    <scope>NUCLEOTIDE SEQUENCE [LARGE SCALE GENOMIC DNA]</scope>
    <source>
        <strain evidence="1 2">N1Y132</strain>
    </source>
</reference>
<dbReference type="Proteomes" id="UP000605676">
    <property type="component" value="Unassembled WGS sequence"/>
</dbReference>
<comment type="caution">
    <text evidence="1">The sequence shown here is derived from an EMBL/GenBank/DDBJ whole genome shotgun (WGS) entry which is preliminary data.</text>
</comment>
<organism evidence="1 2">
    <name type="scientific">Carboxylicivirga marina</name>
    <dbReference type="NCBI Taxonomy" id="2800988"/>
    <lineage>
        <taxon>Bacteria</taxon>
        <taxon>Pseudomonadati</taxon>
        <taxon>Bacteroidota</taxon>
        <taxon>Bacteroidia</taxon>
        <taxon>Marinilabiliales</taxon>
        <taxon>Marinilabiliaceae</taxon>
        <taxon>Carboxylicivirga</taxon>
    </lineage>
</organism>
<proteinExistence type="predicted"/>
<dbReference type="RefSeq" id="WP_200467025.1">
    <property type="nucleotide sequence ID" value="NZ_JAENRR010000093.1"/>
</dbReference>
<gene>
    <name evidence="1" type="ORF">JIV24_20870</name>
</gene>
<evidence type="ECO:0008006" key="3">
    <source>
        <dbReference type="Google" id="ProtNLM"/>
    </source>
</evidence>
<evidence type="ECO:0000313" key="1">
    <source>
        <dbReference type="EMBL" id="MBK3519807.1"/>
    </source>
</evidence>